<reference evidence="2" key="1">
    <citation type="journal article" date="2020" name="bioRxiv">
        <title>Chromosome-level reference genome of the European wasp spider Argiope bruennichi: a resource for studies on range expansion and evolutionary adaptation.</title>
        <authorList>
            <person name="Sheffer M.M."/>
            <person name="Hoppe A."/>
            <person name="Krehenwinkel H."/>
            <person name="Uhl G."/>
            <person name="Kuss A.W."/>
            <person name="Jensen L."/>
            <person name="Jensen C."/>
            <person name="Gillespie R.G."/>
            <person name="Hoff K.J."/>
            <person name="Prost S."/>
        </authorList>
    </citation>
    <scope>NUCLEOTIDE SEQUENCE</scope>
</reference>
<dbReference type="GO" id="GO:0000289">
    <property type="term" value="P:nuclear-transcribed mRNA poly(A) tail shortening"/>
    <property type="evidence" value="ECO:0007669"/>
    <property type="project" value="TreeGrafter"/>
</dbReference>
<dbReference type="GO" id="GO:1990431">
    <property type="term" value="P:priRNA 3'-end processing"/>
    <property type="evidence" value="ECO:0007669"/>
    <property type="project" value="TreeGrafter"/>
</dbReference>
<comment type="caution">
    <text evidence="2">The sequence shown here is derived from an EMBL/GenBank/DDBJ whole genome shotgun (WGS) entry which is preliminary data.</text>
</comment>
<keyword evidence="3" id="KW-1185">Reference proteome</keyword>
<dbReference type="InterPro" id="IPR012337">
    <property type="entry name" value="RNaseH-like_sf"/>
</dbReference>
<dbReference type="SUPFAM" id="SSF53098">
    <property type="entry name" value="Ribonuclease H-like"/>
    <property type="match status" value="1"/>
</dbReference>
<dbReference type="PANTHER" id="PTHR15092:SF22">
    <property type="entry name" value="POLY(A)-SPECIFIC RIBONUCLEASE PNLDC1"/>
    <property type="match status" value="1"/>
</dbReference>
<dbReference type="PANTHER" id="PTHR15092">
    <property type="entry name" value="POLY A -SPECIFIC RIBONUCLEASE/TARGET OF EGR1, MEMBER 1"/>
    <property type="match status" value="1"/>
</dbReference>
<dbReference type="GO" id="GO:0005783">
    <property type="term" value="C:endoplasmic reticulum"/>
    <property type="evidence" value="ECO:0007669"/>
    <property type="project" value="TreeGrafter"/>
</dbReference>
<accession>A0A8T0ED26</accession>
<dbReference type="EMBL" id="JABXBU010002230">
    <property type="protein sequence ID" value="KAF8768045.1"/>
    <property type="molecule type" value="Genomic_DNA"/>
</dbReference>
<name>A0A8T0ED26_ARGBR</name>
<sequence length="487" mass="57179">MVEVTRSNFNEIFPSVEQSIKNASFIAIDTEFTGLHLGPSNDNNLFDNLRERYTKLLCRAVSFIPCQIGLSTFTKCLNENSYSVETFVFYIRPCMVGSIDRIFMCQASALDFLSGYNFDFNKFIQEGIPYLNENEEIQVRQKLEDGTICLPHEKLQDPRHQVKLNDVIDRTFKKTKNKPDISKERITLPIDRRSHVYFQLNEIRRKFPKCWAYVENDLIVIKAVSPEERKKLEECKAEEQEKVLDYFLGFTKVFRLLKKCQKPIVGHNLLMDLMLLYHNFHQNLPATYDKFKKELHSVFPVIYDTKHIWLNIREVQEFKRFAANSALTALYELLKSPPDYLNTLYSPGILPSNCQKYVVGDFVHDSGYDAFITGYVFLKICHTFKQHLDAISPFVNKVNFSYFQLKYINLDGADPEPQQPGYLYISPKTWTRTLTREELLMRFSKHHTLEFKFIKGRRAALAVVQNVYMYNRILKEFKDDPDIIVEK</sequence>
<dbReference type="GO" id="GO:0000175">
    <property type="term" value="F:3'-5'-RNA exonuclease activity"/>
    <property type="evidence" value="ECO:0007669"/>
    <property type="project" value="TreeGrafter"/>
</dbReference>
<evidence type="ECO:0000313" key="3">
    <source>
        <dbReference type="Proteomes" id="UP000807504"/>
    </source>
</evidence>
<dbReference type="InterPro" id="IPR036397">
    <property type="entry name" value="RNaseH_sf"/>
</dbReference>
<dbReference type="InterPro" id="IPR006941">
    <property type="entry name" value="RNase_CAF1"/>
</dbReference>
<evidence type="ECO:0000256" key="1">
    <source>
        <dbReference type="ARBA" id="ARBA00008372"/>
    </source>
</evidence>
<dbReference type="GO" id="GO:0005634">
    <property type="term" value="C:nucleus"/>
    <property type="evidence" value="ECO:0007669"/>
    <property type="project" value="TreeGrafter"/>
</dbReference>
<dbReference type="InterPro" id="IPR051181">
    <property type="entry name" value="CAF1_poly(A)_ribonucleases"/>
</dbReference>
<dbReference type="Gene3D" id="3.30.420.10">
    <property type="entry name" value="Ribonuclease H-like superfamily/Ribonuclease H"/>
    <property type="match status" value="2"/>
</dbReference>
<dbReference type="Proteomes" id="UP000807504">
    <property type="component" value="Unassembled WGS sequence"/>
</dbReference>
<evidence type="ECO:0000313" key="2">
    <source>
        <dbReference type="EMBL" id="KAF8768045.1"/>
    </source>
</evidence>
<dbReference type="GO" id="GO:1990432">
    <property type="term" value="P:siRNA 3'-end processing"/>
    <property type="evidence" value="ECO:0007669"/>
    <property type="project" value="TreeGrafter"/>
</dbReference>
<gene>
    <name evidence="2" type="ORF">HNY73_020905</name>
</gene>
<dbReference type="GO" id="GO:0003723">
    <property type="term" value="F:RNA binding"/>
    <property type="evidence" value="ECO:0007669"/>
    <property type="project" value="TreeGrafter"/>
</dbReference>
<comment type="similarity">
    <text evidence="1">Belongs to the CAF1 family.</text>
</comment>
<organism evidence="2 3">
    <name type="scientific">Argiope bruennichi</name>
    <name type="common">Wasp spider</name>
    <name type="synonym">Aranea bruennichi</name>
    <dbReference type="NCBI Taxonomy" id="94029"/>
    <lineage>
        <taxon>Eukaryota</taxon>
        <taxon>Metazoa</taxon>
        <taxon>Ecdysozoa</taxon>
        <taxon>Arthropoda</taxon>
        <taxon>Chelicerata</taxon>
        <taxon>Arachnida</taxon>
        <taxon>Araneae</taxon>
        <taxon>Araneomorphae</taxon>
        <taxon>Entelegynae</taxon>
        <taxon>Araneoidea</taxon>
        <taxon>Araneidae</taxon>
        <taxon>Argiope</taxon>
    </lineage>
</organism>
<proteinExistence type="inferred from homology"/>
<protein>
    <submittedName>
        <fullName evidence="2">Poly(A)-specific ribonuclease PNLDC1 like protein</fullName>
    </submittedName>
</protein>
<dbReference type="AlphaFoldDB" id="A0A8T0ED26"/>
<reference evidence="2" key="2">
    <citation type="submission" date="2020-06" db="EMBL/GenBank/DDBJ databases">
        <authorList>
            <person name="Sheffer M."/>
        </authorList>
    </citation>
    <scope>NUCLEOTIDE SEQUENCE</scope>
</reference>
<dbReference type="Pfam" id="PF04857">
    <property type="entry name" value="CAF1"/>
    <property type="match status" value="1"/>
</dbReference>